<evidence type="ECO:0000313" key="6">
    <source>
        <dbReference type="Proteomes" id="UP000664601"/>
    </source>
</evidence>
<dbReference type="RefSeq" id="WP_207672160.1">
    <property type="nucleotide sequence ID" value="NZ_JAFREM010000004.1"/>
</dbReference>
<dbReference type="EMBL" id="JAFREM010000004">
    <property type="protein sequence ID" value="MBO1305230.1"/>
    <property type="molecule type" value="Genomic_DNA"/>
</dbReference>
<keyword evidence="2" id="KW-0238">DNA-binding</keyword>
<evidence type="ECO:0000256" key="3">
    <source>
        <dbReference type="ARBA" id="ARBA00023163"/>
    </source>
</evidence>
<evidence type="ECO:0000259" key="4">
    <source>
        <dbReference type="Pfam" id="PF00486"/>
    </source>
</evidence>
<dbReference type="InterPro" id="IPR001867">
    <property type="entry name" value="OmpR/PhoB-type_DNA-bd"/>
</dbReference>
<name>A0ABS3L6H9_9ENTE</name>
<keyword evidence="6" id="KW-1185">Reference proteome</keyword>
<dbReference type="InterPro" id="IPR036388">
    <property type="entry name" value="WH-like_DNA-bd_sf"/>
</dbReference>
<dbReference type="Proteomes" id="UP000664601">
    <property type="component" value="Unassembled WGS sequence"/>
</dbReference>
<protein>
    <submittedName>
        <fullName evidence="5">Winged helix-turn-helix domain-containing protein</fullName>
    </submittedName>
</protein>
<keyword evidence="3" id="KW-0804">Transcription</keyword>
<proteinExistence type="predicted"/>
<accession>A0ABS3L6H9</accession>
<keyword evidence="1" id="KW-0805">Transcription regulation</keyword>
<comment type="caution">
    <text evidence="5">The sequence shown here is derived from an EMBL/GenBank/DDBJ whole genome shotgun (WGS) entry which is preliminary data.</text>
</comment>
<dbReference type="InterPro" id="IPR016032">
    <property type="entry name" value="Sig_transdc_resp-reg_C-effctor"/>
</dbReference>
<evidence type="ECO:0000313" key="5">
    <source>
        <dbReference type="EMBL" id="MBO1305230.1"/>
    </source>
</evidence>
<dbReference type="Pfam" id="PF00486">
    <property type="entry name" value="Trans_reg_C"/>
    <property type="match status" value="1"/>
</dbReference>
<reference evidence="5 6" key="1">
    <citation type="submission" date="2021-03" db="EMBL/GenBank/DDBJ databases">
        <title>Enterococcal diversity collection.</title>
        <authorList>
            <person name="Gilmore M.S."/>
            <person name="Schwartzman J."/>
            <person name="Van Tyne D."/>
            <person name="Martin M."/>
            <person name="Earl A.M."/>
            <person name="Manson A.L."/>
            <person name="Straub T."/>
            <person name="Salamzade R."/>
            <person name="Saavedra J."/>
            <person name="Lebreton F."/>
            <person name="Prichula J."/>
            <person name="Schaufler K."/>
            <person name="Gaca A."/>
            <person name="Sgardioli B."/>
            <person name="Wagenaar J."/>
            <person name="Strong T."/>
        </authorList>
    </citation>
    <scope>NUCLEOTIDE SEQUENCE [LARGE SCALE GENOMIC DNA]</scope>
    <source>
        <strain evidence="5 6">669A</strain>
    </source>
</reference>
<dbReference type="Gene3D" id="1.10.10.10">
    <property type="entry name" value="Winged helix-like DNA-binding domain superfamily/Winged helix DNA-binding domain"/>
    <property type="match status" value="1"/>
</dbReference>
<gene>
    <name evidence="5" type="ORF">JZO70_03590</name>
</gene>
<evidence type="ECO:0000256" key="2">
    <source>
        <dbReference type="ARBA" id="ARBA00023125"/>
    </source>
</evidence>
<organism evidence="5 6">
    <name type="scientific">Candidatus Enterococcus moelleringii</name>
    <dbReference type="NCBI Taxonomy" id="2815325"/>
    <lineage>
        <taxon>Bacteria</taxon>
        <taxon>Bacillati</taxon>
        <taxon>Bacillota</taxon>
        <taxon>Bacilli</taxon>
        <taxon>Lactobacillales</taxon>
        <taxon>Enterococcaceae</taxon>
        <taxon>Enterococcus</taxon>
    </lineage>
</organism>
<dbReference type="SUPFAM" id="SSF46894">
    <property type="entry name" value="C-terminal effector domain of the bipartite response regulators"/>
    <property type="match status" value="1"/>
</dbReference>
<feature type="domain" description="OmpR/PhoB-type" evidence="4">
    <location>
        <begin position="22"/>
        <end position="101"/>
    </location>
</feature>
<sequence length="114" mass="13459">METKKLLLLTIENCTLVCGRNSVELSAKELMILIKLFVRREKAAFVSPVTLNEEIWKEEEFRGKRDSQKIRYYLFRMKKKISDTLNIEDIFYSVHGKGYKLNDAVELKIQIVEE</sequence>
<evidence type="ECO:0000256" key="1">
    <source>
        <dbReference type="ARBA" id="ARBA00023015"/>
    </source>
</evidence>